<dbReference type="PANTHER" id="PTHR11022">
    <property type="entry name" value="PEPTIDOGLYCAN RECOGNITION PROTEIN"/>
    <property type="match status" value="1"/>
</dbReference>
<evidence type="ECO:0000256" key="1">
    <source>
        <dbReference type="ARBA" id="ARBA00007553"/>
    </source>
</evidence>
<evidence type="ECO:0000259" key="3">
    <source>
        <dbReference type="SMART" id="SM00701"/>
    </source>
</evidence>
<dbReference type="InterPro" id="IPR006619">
    <property type="entry name" value="PGRP_domain_met/bac"/>
</dbReference>
<dbReference type="AlphaFoldDB" id="A0A7W8QN67"/>
<evidence type="ECO:0000259" key="2">
    <source>
        <dbReference type="SMART" id="SM00644"/>
    </source>
</evidence>
<name>A0A7W8QN67_9ACTN</name>
<dbReference type="SMART" id="SM00644">
    <property type="entry name" value="Ami_2"/>
    <property type="match status" value="1"/>
</dbReference>
<dbReference type="Gene3D" id="3.40.80.10">
    <property type="entry name" value="Peptidoglycan recognition protein-like"/>
    <property type="match status" value="1"/>
</dbReference>
<dbReference type="InterPro" id="IPR036505">
    <property type="entry name" value="Amidase/PGRP_sf"/>
</dbReference>
<dbReference type="InterPro" id="IPR006311">
    <property type="entry name" value="TAT_signal"/>
</dbReference>
<dbReference type="PANTHER" id="PTHR11022:SF41">
    <property type="entry name" value="PEPTIDOGLYCAN-RECOGNITION PROTEIN LC-RELATED"/>
    <property type="match status" value="1"/>
</dbReference>
<feature type="domain" description="N-acetylmuramoyl-L-alanine amidase" evidence="2">
    <location>
        <begin position="58"/>
        <end position="209"/>
    </location>
</feature>
<dbReference type="Pfam" id="PF01510">
    <property type="entry name" value="Amidase_2"/>
    <property type="match status" value="1"/>
</dbReference>
<evidence type="ECO:0000313" key="4">
    <source>
        <dbReference type="EMBL" id="MBB5433577.1"/>
    </source>
</evidence>
<evidence type="ECO:0000313" key="5">
    <source>
        <dbReference type="Proteomes" id="UP000572635"/>
    </source>
</evidence>
<feature type="domain" description="Peptidoglycan recognition protein family" evidence="3">
    <location>
        <begin position="50"/>
        <end position="203"/>
    </location>
</feature>
<comment type="similarity">
    <text evidence="1">Belongs to the N-acetylmuramoyl-L-alanine amidase 2 family.</text>
</comment>
<dbReference type="EMBL" id="JACHDB010000001">
    <property type="protein sequence ID" value="MBB5433577.1"/>
    <property type="molecule type" value="Genomic_DNA"/>
</dbReference>
<dbReference type="InterPro" id="IPR015510">
    <property type="entry name" value="PGRP"/>
</dbReference>
<dbReference type="CDD" id="cd06583">
    <property type="entry name" value="PGRP"/>
    <property type="match status" value="1"/>
</dbReference>
<dbReference type="Proteomes" id="UP000572635">
    <property type="component" value="Unassembled WGS sequence"/>
</dbReference>
<dbReference type="GO" id="GO:0008270">
    <property type="term" value="F:zinc ion binding"/>
    <property type="evidence" value="ECO:0007669"/>
    <property type="project" value="InterPro"/>
</dbReference>
<dbReference type="InterPro" id="IPR002502">
    <property type="entry name" value="Amidase_domain"/>
</dbReference>
<dbReference type="SMART" id="SM00701">
    <property type="entry name" value="PGRP"/>
    <property type="match status" value="1"/>
</dbReference>
<gene>
    <name evidence="4" type="ORF">HDA36_003661</name>
</gene>
<evidence type="ECO:0008006" key="6">
    <source>
        <dbReference type="Google" id="ProtNLM"/>
    </source>
</evidence>
<reference evidence="4 5" key="1">
    <citation type="submission" date="2020-08" db="EMBL/GenBank/DDBJ databases">
        <title>Sequencing the genomes of 1000 actinobacteria strains.</title>
        <authorList>
            <person name="Klenk H.-P."/>
        </authorList>
    </citation>
    <scope>NUCLEOTIDE SEQUENCE [LARGE SCALE GENOMIC DNA]</scope>
    <source>
        <strain evidence="4 5">DSM 44551</strain>
    </source>
</reference>
<proteinExistence type="inferred from homology"/>
<dbReference type="GO" id="GO:0009253">
    <property type="term" value="P:peptidoglycan catabolic process"/>
    <property type="evidence" value="ECO:0007669"/>
    <property type="project" value="InterPro"/>
</dbReference>
<dbReference type="SUPFAM" id="SSF55846">
    <property type="entry name" value="N-acetylmuramoyl-L-alanine amidase-like"/>
    <property type="match status" value="1"/>
</dbReference>
<dbReference type="RefSeq" id="WP_184393447.1">
    <property type="nucleotide sequence ID" value="NZ_BAAAJD010000125.1"/>
</dbReference>
<accession>A0A7W8QN67</accession>
<comment type="caution">
    <text evidence="4">The sequence shown here is derived from an EMBL/GenBank/DDBJ whole genome shotgun (WGS) entry which is preliminary data.</text>
</comment>
<organism evidence="4 5">
    <name type="scientific">Nocardiopsis composta</name>
    <dbReference type="NCBI Taxonomy" id="157465"/>
    <lineage>
        <taxon>Bacteria</taxon>
        <taxon>Bacillati</taxon>
        <taxon>Actinomycetota</taxon>
        <taxon>Actinomycetes</taxon>
        <taxon>Streptosporangiales</taxon>
        <taxon>Nocardiopsidaceae</taxon>
        <taxon>Nocardiopsis</taxon>
    </lineage>
</organism>
<dbReference type="GO" id="GO:0008745">
    <property type="term" value="F:N-acetylmuramoyl-L-alanine amidase activity"/>
    <property type="evidence" value="ECO:0007669"/>
    <property type="project" value="InterPro"/>
</dbReference>
<protein>
    <recommendedName>
        <fullName evidence="6">N-acetylmuramoyl-L-alanine amidase</fullName>
    </recommendedName>
</protein>
<keyword evidence="5" id="KW-1185">Reference proteome</keyword>
<sequence>MSVHELGDPEQRGMTRRTAVRAAAVAAGGALLGGALDLASPRNALADAGPHVYTRSDWGARPPKTAATITSRPDHIVVHHTATANSTNYTKSHAAALSRAIQRYHMDSNGWADIGQHFTISRGGYVMEGRNRTLAAMQQGRHVIGAHTANHNSHTVGIENEGLYGSATPPEKLFASLVETCAWLCSIYNLDPSSAIVGHRDYNVTSCPGDRLYAMLPRLRRDVQTRMRTRRQQEELLSLAELPAGHLPTYPGAPAMERTADYYHGPAIGERDLGR</sequence>
<dbReference type="PROSITE" id="PS51318">
    <property type="entry name" value="TAT"/>
    <property type="match status" value="1"/>
</dbReference>